<evidence type="ECO:0000313" key="15">
    <source>
        <dbReference type="Proteomes" id="UP000285981"/>
    </source>
</evidence>
<dbReference type="Proteomes" id="UP000283652">
    <property type="component" value="Unassembled WGS sequence"/>
</dbReference>
<sequence length="133" mass="14720">MKKIAFIICCILTISLAACSNKQENTQSSKWDCSVNCAEQSIPDEYVITYSDEKLTSQTGALTFHNGNEFEITIHLLNNGEEEWTETIPAGGSTCLKQLKKNIEYIVGIHADVTEDTPIKLTAYDGEKTDAEP</sequence>
<proteinExistence type="predicted"/>
<dbReference type="EMBL" id="QSQQ01000007">
    <property type="protein sequence ID" value="RGK48632.1"/>
    <property type="molecule type" value="Genomic_DNA"/>
</dbReference>
<organism evidence="3 10">
    <name type="scientific">Dorea formicigenerans</name>
    <dbReference type="NCBI Taxonomy" id="39486"/>
    <lineage>
        <taxon>Bacteria</taxon>
        <taxon>Bacillati</taxon>
        <taxon>Bacillota</taxon>
        <taxon>Clostridia</taxon>
        <taxon>Lachnospirales</taxon>
        <taxon>Lachnospiraceae</taxon>
        <taxon>Dorea</taxon>
    </lineage>
</organism>
<evidence type="ECO:0000313" key="10">
    <source>
        <dbReference type="Proteomes" id="UP000261208"/>
    </source>
</evidence>
<dbReference type="Proteomes" id="UP000285666">
    <property type="component" value="Unassembled WGS sequence"/>
</dbReference>
<dbReference type="RefSeq" id="WP_117494517.1">
    <property type="nucleotide sequence ID" value="NZ_JAAIOE010000017.1"/>
</dbReference>
<evidence type="ECO:0000313" key="14">
    <source>
        <dbReference type="Proteomes" id="UP000285666"/>
    </source>
</evidence>
<dbReference type="Proteomes" id="UP000285642">
    <property type="component" value="Unassembled WGS sequence"/>
</dbReference>
<evidence type="ECO:0000256" key="1">
    <source>
        <dbReference type="SAM" id="SignalP"/>
    </source>
</evidence>
<protein>
    <recommendedName>
        <fullName evidence="16">Lipoprotein</fullName>
    </recommendedName>
</protein>
<feature type="chain" id="PRO_5036080579" description="Lipoprotein" evidence="1">
    <location>
        <begin position="18"/>
        <end position="133"/>
    </location>
</feature>
<keyword evidence="1" id="KW-0732">Signal</keyword>
<feature type="signal peptide" evidence="1">
    <location>
        <begin position="1"/>
        <end position="17"/>
    </location>
</feature>
<evidence type="ECO:0000313" key="2">
    <source>
        <dbReference type="EMBL" id="RGI85842.1"/>
    </source>
</evidence>
<comment type="caution">
    <text evidence="3">The sequence shown here is derived from an EMBL/GenBank/DDBJ whole genome shotgun (WGS) entry which is preliminary data.</text>
</comment>
<dbReference type="EMBL" id="QRUK01000031">
    <property type="protein sequence ID" value="RGR56163.1"/>
    <property type="molecule type" value="Genomic_DNA"/>
</dbReference>
<evidence type="ECO:0000313" key="12">
    <source>
        <dbReference type="Proteomes" id="UP000283652"/>
    </source>
</evidence>
<evidence type="ECO:0000313" key="11">
    <source>
        <dbReference type="Proteomes" id="UP000266376"/>
    </source>
</evidence>
<dbReference type="PROSITE" id="PS51257">
    <property type="entry name" value="PROKAR_LIPOPROTEIN"/>
    <property type="match status" value="1"/>
</dbReference>
<evidence type="ECO:0000313" key="5">
    <source>
        <dbReference type="EMBL" id="RGS69204.1"/>
    </source>
</evidence>
<dbReference type="EMBL" id="QSFS01000002">
    <property type="protein sequence ID" value="RHA72135.1"/>
    <property type="molecule type" value="Genomic_DNA"/>
</dbReference>
<dbReference type="Proteomes" id="UP000261208">
    <property type="component" value="Unassembled WGS sequence"/>
</dbReference>
<dbReference type="EMBL" id="QRVU01000062">
    <property type="protein sequence ID" value="RGS69204.1"/>
    <property type="molecule type" value="Genomic_DNA"/>
</dbReference>
<evidence type="ECO:0000313" key="9">
    <source>
        <dbReference type="Proteomes" id="UP000260664"/>
    </source>
</evidence>
<dbReference type="AlphaFoldDB" id="A0A3E4MH19"/>
<dbReference type="EMBL" id="QSAJ01000073">
    <property type="protein sequence ID" value="RGW46876.1"/>
    <property type="molecule type" value="Genomic_DNA"/>
</dbReference>
<reference evidence="9 10" key="1">
    <citation type="submission" date="2018-08" db="EMBL/GenBank/DDBJ databases">
        <title>A genome reference for cultivated species of the human gut microbiota.</title>
        <authorList>
            <person name="Zou Y."/>
            <person name="Xue W."/>
            <person name="Luo G."/>
        </authorList>
    </citation>
    <scope>NUCLEOTIDE SEQUENCE [LARGE SCALE GENOMIC DNA]</scope>
    <source>
        <strain evidence="6 11">AF12-11</strain>
        <strain evidence="5 15">AF21-25</strain>
        <strain evidence="4 12">AF25-11</strain>
        <strain evidence="8 14">AM23-7AC</strain>
        <strain evidence="7 13">AM42-8</strain>
        <strain evidence="3 10">TF11-11</strain>
        <strain evidence="2 9">TM09-19AC</strain>
    </source>
</reference>
<dbReference type="EMBL" id="QRHN01000014">
    <property type="protein sequence ID" value="RHF77748.1"/>
    <property type="molecule type" value="Genomic_DNA"/>
</dbReference>
<dbReference type="EMBL" id="QSOI01000003">
    <property type="protein sequence ID" value="RGI85842.1"/>
    <property type="molecule type" value="Genomic_DNA"/>
</dbReference>
<evidence type="ECO:0000313" key="4">
    <source>
        <dbReference type="EMBL" id="RGR56163.1"/>
    </source>
</evidence>
<gene>
    <name evidence="8" type="ORF">DW658_10785</name>
    <name evidence="7" type="ORF">DW924_02170</name>
    <name evidence="6" type="ORF">DWV67_15830</name>
    <name evidence="5" type="ORF">DWX78_11615</name>
    <name evidence="4" type="ORF">DWY33_13300</name>
    <name evidence="3" type="ORF">DXD10_06680</name>
    <name evidence="2" type="ORF">DXD84_03880</name>
</gene>
<dbReference type="Proteomes" id="UP000260664">
    <property type="component" value="Unassembled WGS sequence"/>
</dbReference>
<evidence type="ECO:0008006" key="16">
    <source>
        <dbReference type="Google" id="ProtNLM"/>
    </source>
</evidence>
<evidence type="ECO:0000313" key="13">
    <source>
        <dbReference type="Proteomes" id="UP000285642"/>
    </source>
</evidence>
<evidence type="ECO:0000313" key="7">
    <source>
        <dbReference type="EMBL" id="RHA72135.1"/>
    </source>
</evidence>
<evidence type="ECO:0000313" key="6">
    <source>
        <dbReference type="EMBL" id="RGW46876.1"/>
    </source>
</evidence>
<dbReference type="Proteomes" id="UP000266376">
    <property type="component" value="Unassembled WGS sequence"/>
</dbReference>
<dbReference type="Proteomes" id="UP000285981">
    <property type="component" value="Unassembled WGS sequence"/>
</dbReference>
<name>A0A3E4MH19_9FIRM</name>
<evidence type="ECO:0000313" key="3">
    <source>
        <dbReference type="EMBL" id="RGK48632.1"/>
    </source>
</evidence>
<accession>A0A3E4MH19</accession>
<evidence type="ECO:0000313" key="8">
    <source>
        <dbReference type="EMBL" id="RHF77748.1"/>
    </source>
</evidence>